<evidence type="ECO:0000313" key="1">
    <source>
        <dbReference type="EMBL" id="NIJ65974.1"/>
    </source>
</evidence>
<dbReference type="Pfam" id="PF08856">
    <property type="entry name" value="DUF1826"/>
    <property type="match status" value="1"/>
</dbReference>
<keyword evidence="2" id="KW-1185">Reference proteome</keyword>
<dbReference type="AlphaFoldDB" id="A0A7X5V139"/>
<comment type="caution">
    <text evidence="1">The sequence shown here is derived from an EMBL/GenBank/DDBJ whole genome shotgun (WGS) entry which is preliminary data.</text>
</comment>
<evidence type="ECO:0008006" key="3">
    <source>
        <dbReference type="Google" id="ProtNLM"/>
    </source>
</evidence>
<sequence>MGFSDGEAAAIANCESILAAIRNDSVHLALWDRPRPARLKPVDDLSWDQIDDIDRNMDVADCGQLIPGALIEAGYPARIGQLLGEETLGLTRIFAEIMACDRIRLRLEIVETDACRKFHADMVTARLLMTVSGPATQWIYADEPDNIFDMKTGAVGLFKGRLSAEVPHILHRSPPIATAGATRLLLVINPVEPDHIASTSTGSQQTSP</sequence>
<organism evidence="1 2">
    <name type="scientific">Sphingomonas leidyi</name>
    <dbReference type="NCBI Taxonomy" id="68569"/>
    <lineage>
        <taxon>Bacteria</taxon>
        <taxon>Pseudomonadati</taxon>
        <taxon>Pseudomonadota</taxon>
        <taxon>Alphaproteobacteria</taxon>
        <taxon>Sphingomonadales</taxon>
        <taxon>Sphingomonadaceae</taxon>
        <taxon>Sphingomonas</taxon>
    </lineage>
</organism>
<accession>A0A7X5V139</accession>
<gene>
    <name evidence="1" type="ORF">FHR20_002936</name>
</gene>
<dbReference type="Proteomes" id="UP000564677">
    <property type="component" value="Unassembled WGS sequence"/>
</dbReference>
<dbReference type="InterPro" id="IPR014955">
    <property type="entry name" value="DUF1826"/>
</dbReference>
<evidence type="ECO:0000313" key="2">
    <source>
        <dbReference type="Proteomes" id="UP000564677"/>
    </source>
</evidence>
<name>A0A7X5V139_9SPHN</name>
<reference evidence="1 2" key="1">
    <citation type="submission" date="2020-03" db="EMBL/GenBank/DDBJ databases">
        <title>Genomic Encyclopedia of Type Strains, Phase IV (KMG-IV): sequencing the most valuable type-strain genomes for metagenomic binning, comparative biology and taxonomic classification.</title>
        <authorList>
            <person name="Goeker M."/>
        </authorList>
    </citation>
    <scope>NUCLEOTIDE SEQUENCE [LARGE SCALE GENOMIC DNA]</scope>
    <source>
        <strain evidence="1 2">DSM 4733</strain>
    </source>
</reference>
<proteinExistence type="predicted"/>
<protein>
    <recommendedName>
        <fullName evidence="3">DUF1826 domain-containing protein</fullName>
    </recommendedName>
</protein>
<dbReference type="EMBL" id="JAASQV010000002">
    <property type="protein sequence ID" value="NIJ65974.1"/>
    <property type="molecule type" value="Genomic_DNA"/>
</dbReference>